<gene>
    <name evidence="2" type="ORF">ENM46_05270</name>
</gene>
<reference evidence="2" key="1">
    <citation type="journal article" date="2020" name="mSystems">
        <title>Genome- and Community-Level Interaction Insights into Carbon Utilization and Element Cycling Functions of Hydrothermarchaeota in Hydrothermal Sediment.</title>
        <authorList>
            <person name="Zhou Z."/>
            <person name="Liu Y."/>
            <person name="Xu W."/>
            <person name="Pan J."/>
            <person name="Luo Z.H."/>
            <person name="Li M."/>
        </authorList>
    </citation>
    <scope>NUCLEOTIDE SEQUENCE [LARGE SCALE GENOMIC DNA]</scope>
    <source>
        <strain evidence="2">SpSt-1088</strain>
    </source>
</reference>
<feature type="domain" description="DUF1659" evidence="1">
    <location>
        <begin position="3"/>
        <end position="62"/>
    </location>
</feature>
<dbReference type="InterPro" id="IPR012454">
    <property type="entry name" value="DUF1659"/>
</dbReference>
<evidence type="ECO:0000313" key="2">
    <source>
        <dbReference type="EMBL" id="HHR34337.1"/>
    </source>
</evidence>
<comment type="caution">
    <text evidence="2">The sequence shown here is derived from an EMBL/GenBank/DDBJ whole genome shotgun (WGS) entry which is preliminary data.</text>
</comment>
<accession>A0A7C5U3I0</accession>
<protein>
    <recommendedName>
        <fullName evidence="1">DUF1659 domain-containing protein</fullName>
    </recommendedName>
</protein>
<proteinExistence type="predicted"/>
<name>A0A7C5U3I0_9BACT</name>
<sequence>MKKLSVRWIVGENEQGEPIYKRQTLTVSDNFTTTDAQTVVNIFDKYSKYTCESAQIVSTESVGDVE</sequence>
<dbReference type="Pfam" id="PF07872">
    <property type="entry name" value="DUF1659"/>
    <property type="match status" value="1"/>
</dbReference>
<dbReference type="AlphaFoldDB" id="A0A7C5U3I0"/>
<dbReference type="EMBL" id="DRXW01000315">
    <property type="protein sequence ID" value="HHR34337.1"/>
    <property type="molecule type" value="Genomic_DNA"/>
</dbReference>
<evidence type="ECO:0000259" key="1">
    <source>
        <dbReference type="Pfam" id="PF07872"/>
    </source>
</evidence>
<organism evidence="2">
    <name type="scientific">Fervidobacterium nodosum</name>
    <dbReference type="NCBI Taxonomy" id="2424"/>
    <lineage>
        <taxon>Bacteria</taxon>
        <taxon>Thermotogati</taxon>
        <taxon>Thermotogota</taxon>
        <taxon>Thermotogae</taxon>
        <taxon>Thermotogales</taxon>
        <taxon>Fervidobacteriaceae</taxon>
        <taxon>Fervidobacterium</taxon>
    </lineage>
</organism>